<gene>
    <name evidence="8" type="ORF">DERF_012284</name>
    <name evidence="7" type="ORF">HUG17_9042</name>
</gene>
<dbReference type="Pfam" id="PF04116">
    <property type="entry name" value="FA_hydroxylase"/>
    <property type="match status" value="1"/>
</dbReference>
<feature type="transmembrane region" description="Helical" evidence="5">
    <location>
        <begin position="207"/>
        <end position="228"/>
    </location>
</feature>
<dbReference type="GO" id="GO:0016020">
    <property type="term" value="C:membrane"/>
    <property type="evidence" value="ECO:0007669"/>
    <property type="project" value="UniProtKB-SubCell"/>
</dbReference>
<keyword evidence="3 5" id="KW-1133">Transmembrane helix</keyword>
<proteinExistence type="predicted"/>
<dbReference type="PANTHER" id="PTHR11863">
    <property type="entry name" value="STEROL DESATURASE"/>
    <property type="match status" value="1"/>
</dbReference>
<evidence type="ECO:0000256" key="4">
    <source>
        <dbReference type="ARBA" id="ARBA00023136"/>
    </source>
</evidence>
<feature type="transmembrane region" description="Helical" evidence="5">
    <location>
        <begin position="41"/>
        <end position="62"/>
    </location>
</feature>
<keyword evidence="2 5" id="KW-0812">Transmembrane</keyword>
<reference evidence="8" key="1">
    <citation type="submission" date="2013-05" db="EMBL/GenBank/DDBJ databases">
        <authorList>
            <person name="Yim A.K.Y."/>
            <person name="Chan T.F."/>
            <person name="Ji K.M."/>
            <person name="Liu X.Y."/>
            <person name="Zhou J.W."/>
            <person name="Li R.Q."/>
            <person name="Yang K.Y."/>
            <person name="Li J."/>
            <person name="Li M."/>
            <person name="Law P.T.W."/>
            <person name="Wu Y.L."/>
            <person name="Cai Z.L."/>
            <person name="Qin H."/>
            <person name="Bao Y."/>
            <person name="Leung R.K.K."/>
            <person name="Ng P.K.S."/>
            <person name="Zou J."/>
            <person name="Zhong X.J."/>
            <person name="Ran P.X."/>
            <person name="Zhong N.S."/>
            <person name="Liu Z.G."/>
            <person name="Tsui S.K.W."/>
        </authorList>
    </citation>
    <scope>NUCLEOTIDE SEQUENCE</scope>
    <source>
        <strain evidence="8">Derf</strain>
        <tissue evidence="8">Whole organism</tissue>
    </source>
</reference>
<feature type="transmembrane region" description="Helical" evidence="5">
    <location>
        <begin position="127"/>
        <end position="149"/>
    </location>
</feature>
<comment type="subcellular location">
    <subcellularLocation>
        <location evidence="1">Membrane</location>
    </subcellularLocation>
</comment>
<evidence type="ECO:0000313" key="7">
    <source>
        <dbReference type="EMBL" id="KAH7637938.1"/>
    </source>
</evidence>
<dbReference type="GO" id="GO:0016491">
    <property type="term" value="F:oxidoreductase activity"/>
    <property type="evidence" value="ECO:0007669"/>
    <property type="project" value="InterPro"/>
</dbReference>
<evidence type="ECO:0000256" key="2">
    <source>
        <dbReference type="ARBA" id="ARBA00022692"/>
    </source>
</evidence>
<keyword evidence="4 5" id="KW-0472">Membrane</keyword>
<evidence type="ECO:0000313" key="9">
    <source>
        <dbReference type="Proteomes" id="UP000790347"/>
    </source>
</evidence>
<sequence length="291" mass="34872">MLLQAIDNIDHIFEPYRKSIENSYDDWFRKRFENDPLKRDLYLTFMSLFVVHWIVGAIFTMADYCALKWPSIRRYKIQPKELEKSFNLERFMNLATMATVNLFFCFMITTFIHFIPSLHRSATNVPTFTRFIFEFIISIIVVEAGFYYVHRGLHYPSFYKHVHKFHHEWQAPISLTILYVHPIEHFLVNVIPILAGPWILGSHPSFTWFWIVFSLVVGMSNHSGWYYIVNLLGPPLFHDFHHHLFIGNYGLMGLFDRIHRTDLYFRQSRYFQNYRIILGMVPKEIDDKKGD</sequence>
<evidence type="ECO:0000256" key="1">
    <source>
        <dbReference type="ARBA" id="ARBA00004370"/>
    </source>
</evidence>
<reference evidence="7" key="3">
    <citation type="journal article" date="2021" name="World Allergy Organ. J.">
        <title>Chromosome-level assembly of Dermatophagoides farinae genome and transcriptome reveals two novel allergens Der f 37 and Der f 39.</title>
        <authorList>
            <person name="Chen J."/>
            <person name="Cai Z."/>
            <person name="Fan D."/>
            <person name="Hu J."/>
            <person name="Hou Y."/>
            <person name="He Y."/>
            <person name="Zhang Z."/>
            <person name="Zhao Z."/>
            <person name="Gao P."/>
            <person name="Hu W."/>
            <person name="Sun J."/>
            <person name="Li J."/>
            <person name="Ji K."/>
        </authorList>
    </citation>
    <scope>NUCLEOTIDE SEQUENCE</scope>
    <source>
        <strain evidence="7">JKM2019</strain>
    </source>
</reference>
<evidence type="ECO:0000259" key="6">
    <source>
        <dbReference type="Pfam" id="PF04116"/>
    </source>
</evidence>
<evidence type="ECO:0000256" key="3">
    <source>
        <dbReference type="ARBA" id="ARBA00022989"/>
    </source>
</evidence>
<feature type="transmembrane region" description="Helical" evidence="5">
    <location>
        <begin position="91"/>
        <end position="115"/>
    </location>
</feature>
<feature type="domain" description="Fatty acid hydroxylase" evidence="6">
    <location>
        <begin position="136"/>
        <end position="261"/>
    </location>
</feature>
<reference evidence="7" key="2">
    <citation type="submission" date="2020-06" db="EMBL/GenBank/DDBJ databases">
        <authorList>
            <person name="Ji K."/>
            <person name="Li J."/>
        </authorList>
    </citation>
    <scope>NUCLEOTIDE SEQUENCE</scope>
    <source>
        <strain evidence="7">JKM2019</strain>
        <tissue evidence="7">Whole body</tissue>
    </source>
</reference>
<keyword evidence="9" id="KW-1185">Reference proteome</keyword>
<dbReference type="Proteomes" id="UP000790347">
    <property type="component" value="Unassembled WGS sequence"/>
</dbReference>
<dbReference type="GO" id="GO:0008610">
    <property type="term" value="P:lipid biosynthetic process"/>
    <property type="evidence" value="ECO:0007669"/>
    <property type="project" value="InterPro"/>
</dbReference>
<accession>A0A922KZZ3</accession>
<organism evidence="8 9">
    <name type="scientific">Dermatophagoides farinae</name>
    <name type="common">American house dust mite</name>
    <dbReference type="NCBI Taxonomy" id="6954"/>
    <lineage>
        <taxon>Eukaryota</taxon>
        <taxon>Metazoa</taxon>
        <taxon>Ecdysozoa</taxon>
        <taxon>Arthropoda</taxon>
        <taxon>Chelicerata</taxon>
        <taxon>Arachnida</taxon>
        <taxon>Acari</taxon>
        <taxon>Acariformes</taxon>
        <taxon>Sarcoptiformes</taxon>
        <taxon>Astigmata</taxon>
        <taxon>Psoroptidia</taxon>
        <taxon>Analgoidea</taxon>
        <taxon>Pyroglyphidae</taxon>
        <taxon>Dermatophagoidinae</taxon>
        <taxon>Dermatophagoides</taxon>
    </lineage>
</organism>
<feature type="transmembrane region" description="Helical" evidence="5">
    <location>
        <begin position="169"/>
        <end position="195"/>
    </location>
</feature>
<dbReference type="InterPro" id="IPR050307">
    <property type="entry name" value="Sterol_Desaturase_Related"/>
</dbReference>
<reference evidence="8" key="4">
    <citation type="journal article" date="2022" name="Res Sq">
        <title>Comparative Genomics Reveals Insights into the Divergent Evolution of Astigmatic Mites and Household Pest Adaptations.</title>
        <authorList>
            <person name="Xiong Q."/>
            <person name="Wan A.T.-Y."/>
            <person name="Liu X.-Y."/>
            <person name="Fung C.S.-H."/>
            <person name="Xiao X."/>
            <person name="Malainual N."/>
            <person name="Hou J."/>
            <person name="Wang L."/>
            <person name="Wang M."/>
            <person name="Yang K."/>
            <person name="Cui Y."/>
            <person name="Leung E."/>
            <person name="Nong W."/>
            <person name="Shin S.-K."/>
            <person name="Au S."/>
            <person name="Jeong K.Y."/>
            <person name="Chew F.T."/>
            <person name="Hui J."/>
            <person name="Leung T.F."/>
            <person name="Tungtrongchitr A."/>
            <person name="Zhong N."/>
            <person name="Liu Z."/>
            <person name="Tsui S."/>
        </authorList>
    </citation>
    <scope>NUCLEOTIDE SEQUENCE</scope>
    <source>
        <strain evidence="8">Derf</strain>
        <tissue evidence="8">Whole organism</tissue>
    </source>
</reference>
<name>A0A922KZZ3_DERFA</name>
<dbReference type="AlphaFoldDB" id="A0A922KZZ3"/>
<comment type="caution">
    <text evidence="8">The sequence shown here is derived from an EMBL/GenBank/DDBJ whole genome shotgun (WGS) entry which is preliminary data.</text>
</comment>
<dbReference type="EMBL" id="SDOV01000008">
    <property type="protein sequence ID" value="KAH7637938.1"/>
    <property type="molecule type" value="Genomic_DNA"/>
</dbReference>
<protein>
    <submittedName>
        <fullName evidence="7">Fatty acid hydroxylase domain-containing protein 2</fullName>
    </submittedName>
</protein>
<dbReference type="EMBL" id="ASGP02000006">
    <property type="protein sequence ID" value="KAH9501436.1"/>
    <property type="molecule type" value="Genomic_DNA"/>
</dbReference>
<evidence type="ECO:0000256" key="5">
    <source>
        <dbReference type="SAM" id="Phobius"/>
    </source>
</evidence>
<dbReference type="GO" id="GO:0005506">
    <property type="term" value="F:iron ion binding"/>
    <property type="evidence" value="ECO:0007669"/>
    <property type="project" value="InterPro"/>
</dbReference>
<evidence type="ECO:0000313" key="8">
    <source>
        <dbReference type="EMBL" id="KAH9501436.1"/>
    </source>
</evidence>
<dbReference type="InterPro" id="IPR006694">
    <property type="entry name" value="Fatty_acid_hydroxylase"/>
</dbReference>
<dbReference type="Proteomes" id="UP000828236">
    <property type="component" value="Unassembled WGS sequence"/>
</dbReference>